<keyword evidence="3" id="KW-0238">DNA-binding</keyword>
<reference evidence="6 7" key="2">
    <citation type="journal article" date="2017" name="Int. J. Syst. Evol. Microbiol.">
        <title>Gordonia phthalatica sp. nov., a di-n-butyl phthalate-degrading bacterium isolated from activated sludge.</title>
        <authorList>
            <person name="Jin D."/>
            <person name="Kong X."/>
            <person name="Jia M."/>
            <person name="Yu X."/>
            <person name="Wang X."/>
            <person name="Zhuang X."/>
            <person name="Deng Y."/>
            <person name="Bai Z."/>
        </authorList>
    </citation>
    <scope>NUCLEOTIDE SEQUENCE [LARGE SCALE GENOMIC DNA]</scope>
    <source>
        <strain evidence="6 7">QH-11</strain>
    </source>
</reference>
<gene>
    <name evidence="6" type="ORF">ACH46_19780</name>
</gene>
<evidence type="ECO:0000313" key="6">
    <source>
        <dbReference type="EMBL" id="ALG86315.1"/>
    </source>
</evidence>
<feature type="domain" description="Schlafen AlbA-2" evidence="5">
    <location>
        <begin position="14"/>
        <end position="119"/>
    </location>
</feature>
<evidence type="ECO:0000256" key="4">
    <source>
        <dbReference type="ARBA" id="ARBA00023163"/>
    </source>
</evidence>
<keyword evidence="2" id="KW-0805">Transcription regulation</keyword>
<dbReference type="PANTHER" id="PTHR30595:SF6">
    <property type="entry name" value="SCHLAFEN ALBA-2 DOMAIN-CONTAINING PROTEIN"/>
    <property type="match status" value="1"/>
</dbReference>
<dbReference type="PANTHER" id="PTHR30595">
    <property type="entry name" value="GLPR-RELATED TRANSCRIPTIONAL REPRESSOR"/>
    <property type="match status" value="1"/>
</dbReference>
<dbReference type="AlphaFoldDB" id="A0A0N9NCV5"/>
<keyword evidence="7" id="KW-1185">Reference proteome</keyword>
<dbReference type="Gene3D" id="1.10.10.10">
    <property type="entry name" value="Winged helix-like DNA-binding domain superfamily/Winged helix DNA-binding domain"/>
    <property type="match status" value="2"/>
</dbReference>
<dbReference type="InterPro" id="IPR038461">
    <property type="entry name" value="Schlafen_AlbA_2_dom_sf"/>
</dbReference>
<dbReference type="Pfam" id="PF04326">
    <property type="entry name" value="SLFN_AlbA_2"/>
    <property type="match status" value="1"/>
</dbReference>
<dbReference type="Pfam" id="PF03965">
    <property type="entry name" value="Penicillinase_R"/>
    <property type="match status" value="1"/>
</dbReference>
<evidence type="ECO:0000313" key="7">
    <source>
        <dbReference type="Proteomes" id="UP000063789"/>
    </source>
</evidence>
<dbReference type="STRING" id="1136941.ACH46_19780"/>
<evidence type="ECO:0000256" key="3">
    <source>
        <dbReference type="ARBA" id="ARBA00023125"/>
    </source>
</evidence>
<reference evidence="7" key="1">
    <citation type="submission" date="2015-06" db="EMBL/GenBank/DDBJ databases">
        <title>Complete genome sequence and metabolic analysis of phthalate degradation pathway in Gordonia sp. QH-11.</title>
        <authorList>
            <person name="Jin D."/>
            <person name="Kong X."/>
            <person name="Bai Z."/>
        </authorList>
    </citation>
    <scope>NUCLEOTIDE SEQUENCE [LARGE SCALE GENOMIC DNA]</scope>
    <source>
        <strain evidence="7">QH-11</strain>
    </source>
</reference>
<dbReference type="InterPro" id="IPR038475">
    <property type="entry name" value="RecG_C_sf"/>
</dbReference>
<proteinExistence type="inferred from homology"/>
<dbReference type="InterPro" id="IPR005650">
    <property type="entry name" value="BlaI_family"/>
</dbReference>
<organism evidence="6 7">
    <name type="scientific">Gordonia phthalatica</name>
    <dbReference type="NCBI Taxonomy" id="1136941"/>
    <lineage>
        <taxon>Bacteria</taxon>
        <taxon>Bacillati</taxon>
        <taxon>Actinomycetota</taxon>
        <taxon>Actinomycetes</taxon>
        <taxon>Mycobacteriales</taxon>
        <taxon>Gordoniaceae</taxon>
        <taxon>Gordonia</taxon>
    </lineage>
</organism>
<dbReference type="PATRIC" id="fig|1136941.3.peg.4049"/>
<accession>A0A0N9NCV5</accession>
<dbReference type="Gene3D" id="3.30.565.60">
    <property type="match status" value="1"/>
</dbReference>
<comment type="similarity">
    <text evidence="1">Belongs to the BlaI transcriptional regulatory family.</text>
</comment>
<dbReference type="InterPro" id="IPR036388">
    <property type="entry name" value="WH-like_DNA-bd_sf"/>
</dbReference>
<dbReference type="Pfam" id="PF13749">
    <property type="entry name" value="HATPase_c_4"/>
    <property type="match status" value="1"/>
</dbReference>
<dbReference type="KEGG" id="goq:ACH46_19780"/>
<protein>
    <submittedName>
        <fullName evidence="6">ATPase AAA</fullName>
    </submittedName>
</protein>
<evidence type="ECO:0000256" key="1">
    <source>
        <dbReference type="ARBA" id="ARBA00011046"/>
    </source>
</evidence>
<dbReference type="Gene3D" id="3.30.950.30">
    <property type="entry name" value="Schlafen, AAA domain"/>
    <property type="match status" value="1"/>
</dbReference>
<sequence length="553" mass="59546">MAIVDTADLIRSGESLAVEFKRDITDKELAKAVACLANGKGGTLLIGVDDDGTLVGAKPRHPGETDPNRVAAYIQAATEPALAVAVRIDMVDGFSIIRIDVPVADPGPIGTKLGVFTRRTLDPTGRPACVPMTPHEIVSMGMLSRGQDFAGSIALGATELDLDPNEFDRFRRFAAIAGDSIANLTDNDILRALGLVPLTAPISLGAILLFGTGEAISRWIPNAECLFQDLRVGIDTANVRIVEPLLKAAEHIQALIDERNTITELTVGIHRVEIPLIPSVTRREAIANALVHRDYASLGPITVQITDSEFVVSSPGSFPPGVTATNILDQSRPRSPILAAALKRAGVVERRGKGVNDMFEQQLRAGRSAPDYARSTDAGVIVSVPLGNADLDLVRFLLTWEDDQQHPLNLDELRIVHEVKSSGSATSTEVTEALNAPSVATKTNLGRLVEKGILESRGTGRSRKYHLTARFYDLAQDRNAYVRVKGADPLQQERMILDYVSAYSSISRAQAAELCQITPPQASRILKQLATDGRLALRGERRGAHYVLPGTPQ</sequence>
<keyword evidence="4" id="KW-0804">Transcription</keyword>
<name>A0A0N9NCV5_9ACTN</name>
<evidence type="ECO:0000256" key="2">
    <source>
        <dbReference type="ARBA" id="ARBA00023015"/>
    </source>
</evidence>
<evidence type="ECO:0000259" key="5">
    <source>
        <dbReference type="Pfam" id="PF04326"/>
    </source>
</evidence>
<dbReference type="EMBL" id="CP011853">
    <property type="protein sequence ID" value="ALG86315.1"/>
    <property type="molecule type" value="Genomic_DNA"/>
</dbReference>
<dbReference type="Proteomes" id="UP000063789">
    <property type="component" value="Chromosome"/>
</dbReference>
<dbReference type="SUPFAM" id="SSF46785">
    <property type="entry name" value="Winged helix' DNA-binding domain"/>
    <property type="match status" value="1"/>
</dbReference>
<dbReference type="RefSeq" id="WP_226995694.1">
    <property type="nucleotide sequence ID" value="NZ_CP011853.1"/>
</dbReference>
<dbReference type="InterPro" id="IPR007421">
    <property type="entry name" value="Schlafen_AlbA_2_dom"/>
</dbReference>
<dbReference type="InterPro" id="IPR036390">
    <property type="entry name" value="WH_DNA-bd_sf"/>
</dbReference>